<dbReference type="AlphaFoldDB" id="A0A917ZC64"/>
<dbReference type="InterPro" id="IPR007041">
    <property type="entry name" value="Arg_succinylTrfase_AstA/AruG"/>
</dbReference>
<dbReference type="PANTHER" id="PTHR30420:SF1">
    <property type="entry name" value="ARGININE N-SUCCINYLTRANSFERASE"/>
    <property type="match status" value="1"/>
</dbReference>
<evidence type="ECO:0000313" key="4">
    <source>
        <dbReference type="EMBL" id="GGO79043.1"/>
    </source>
</evidence>
<keyword evidence="5" id="KW-1185">Reference proteome</keyword>
<dbReference type="Gene3D" id="3.40.630.30">
    <property type="match status" value="1"/>
</dbReference>
<accession>A0A917ZC64</accession>
<dbReference type="Proteomes" id="UP000599578">
    <property type="component" value="Unassembled WGS sequence"/>
</dbReference>
<dbReference type="RefSeq" id="WP_188859539.1">
    <property type="nucleotide sequence ID" value="NZ_BMLT01000003.1"/>
</dbReference>
<dbReference type="NCBIfam" id="TIGR03243">
    <property type="entry name" value="arg_catab_AOST"/>
    <property type="match status" value="1"/>
</dbReference>
<protein>
    <submittedName>
        <fullName evidence="4">Arginine N-succinyltransferase</fullName>
    </submittedName>
</protein>
<dbReference type="SUPFAM" id="SSF55729">
    <property type="entry name" value="Acyl-CoA N-acyltransferases (Nat)"/>
    <property type="match status" value="1"/>
</dbReference>
<sequence>MIIRPIRHDDLDALYRIAVESGPGFSSLPDDPDVLRNKIQHSIESFARKVQTPNGESYLFVLQDADTGAVMGTTGIESSIGLHQPLYHYHHSQEEYRSRDLGISSHVGVLNLGSHYSGCSEICTLYLRPQYRRLHAGKLLSKVRFLFMAQHPQRFADTVIAEMRGVSDEAGRSPFWDWMRQHFLDMDFATVTRLVGSGNNGFVSELMPRYPLYTQLLSAEARRVIGEVHDKTRPALKLLQAEGFEHRGFVDPFDAGPTVEAKLTQIRSIATSVACRVEIATDQRRLETEPEHLCILANTSVDSFRAGIAEQMHYRAEDGVLEISRSLAGALKLSAGAQARFVQLPLSGSRVADTAFAVQNNKEPIHAR</sequence>
<keyword evidence="3" id="KW-0012">Acyltransferase</keyword>
<evidence type="ECO:0000256" key="1">
    <source>
        <dbReference type="ARBA" id="ARBA00022503"/>
    </source>
</evidence>
<keyword evidence="1" id="KW-0056">Arginine metabolism</keyword>
<dbReference type="InterPro" id="IPR016181">
    <property type="entry name" value="Acyl_CoA_acyltransferase"/>
</dbReference>
<dbReference type="GO" id="GO:0008791">
    <property type="term" value="F:arginine N-succinyltransferase activity"/>
    <property type="evidence" value="ECO:0007669"/>
    <property type="project" value="InterPro"/>
</dbReference>
<dbReference type="Pfam" id="PF04958">
    <property type="entry name" value="AstA"/>
    <property type="match status" value="1"/>
</dbReference>
<dbReference type="PANTHER" id="PTHR30420">
    <property type="entry name" value="N-SUCCINYLARGININE DIHYDROLASE"/>
    <property type="match status" value="1"/>
</dbReference>
<evidence type="ECO:0000256" key="2">
    <source>
        <dbReference type="ARBA" id="ARBA00022679"/>
    </source>
</evidence>
<evidence type="ECO:0000256" key="3">
    <source>
        <dbReference type="ARBA" id="ARBA00023315"/>
    </source>
</evidence>
<dbReference type="GO" id="GO:0006527">
    <property type="term" value="P:L-arginine catabolic process"/>
    <property type="evidence" value="ECO:0007669"/>
    <property type="project" value="InterPro"/>
</dbReference>
<organism evidence="4 5">
    <name type="scientific">Marinobacterium nitratireducens</name>
    <dbReference type="NCBI Taxonomy" id="518897"/>
    <lineage>
        <taxon>Bacteria</taxon>
        <taxon>Pseudomonadati</taxon>
        <taxon>Pseudomonadota</taxon>
        <taxon>Gammaproteobacteria</taxon>
        <taxon>Oceanospirillales</taxon>
        <taxon>Oceanospirillaceae</taxon>
        <taxon>Marinobacterium</taxon>
    </lineage>
</organism>
<keyword evidence="2" id="KW-0808">Transferase</keyword>
<reference evidence="4 5" key="1">
    <citation type="journal article" date="2014" name="Int. J. Syst. Evol. Microbiol.">
        <title>Complete genome sequence of Corynebacterium casei LMG S-19264T (=DSM 44701T), isolated from a smear-ripened cheese.</title>
        <authorList>
            <consortium name="US DOE Joint Genome Institute (JGI-PGF)"/>
            <person name="Walter F."/>
            <person name="Albersmeier A."/>
            <person name="Kalinowski J."/>
            <person name="Ruckert C."/>
        </authorList>
    </citation>
    <scope>NUCLEOTIDE SEQUENCE [LARGE SCALE GENOMIC DNA]</scope>
    <source>
        <strain evidence="4 5">CGMCC 1.7286</strain>
    </source>
</reference>
<evidence type="ECO:0000313" key="5">
    <source>
        <dbReference type="Proteomes" id="UP000599578"/>
    </source>
</evidence>
<dbReference type="EMBL" id="BMLT01000003">
    <property type="protein sequence ID" value="GGO79043.1"/>
    <property type="molecule type" value="Genomic_DNA"/>
</dbReference>
<proteinExistence type="predicted"/>
<comment type="caution">
    <text evidence="4">The sequence shown here is derived from an EMBL/GenBank/DDBJ whole genome shotgun (WGS) entry which is preliminary data.</text>
</comment>
<name>A0A917ZC64_9GAMM</name>
<gene>
    <name evidence="4" type="primary">astA</name>
    <name evidence="4" type="ORF">GCM10011348_12360</name>
</gene>